<dbReference type="EC" id="2.4.99.24" evidence="4"/>
<sequence>MKRLALFLPNWIGDVVMATPAIRAVRDHFPDAELIAVSRPYVAATMAGAPWFQRVLLFDKKGPSEHRTPGVAKQLRQLGVDAAILFPNSFRSALAAWLGGCKHRIGYVRYGRGMLLTDKFYPLKSRGKIIPTPIIDDYNKLVEPLGVPNPGHRMELFTEPADEAAADAIWKAADLRGREVIGLNPGAAFGAAKCWPTESFARLAQKWIDERGSRILVLCGPAERELARTIVEMTRRPQITSLADAPVSLGLTKACVRRLDLLITTDSGPRHFASAFARPVVALFGPTFISWTETYDPRAILLQKQVECGPCQLRVCPVDHRCMRELTPEEVYRAGVDLLAGRTGETRYVH</sequence>
<evidence type="ECO:0000313" key="7">
    <source>
        <dbReference type="Proteomes" id="UP000464378"/>
    </source>
</evidence>
<keyword evidence="7" id="KW-1185">Reference proteome</keyword>
<proteinExistence type="inferred from homology"/>
<comment type="catalytic activity">
    <reaction evidence="5">
        <text>an L-alpha-D-Hep-(1-&gt;5)-[alpha-Kdo-(2-&gt;4)]-alpha-Kdo-(2-&gt;6)-lipid A + ADP-L-glycero-beta-D-manno-heptose = an L-alpha-D-Hep-(1-&gt;3)-L-alpha-D-Hep-(1-&gt;5)-[alpha-Kdo-(2-&gt;4)]-alpha-Kdo-(2-&gt;6)-lipid A + ADP + H(+)</text>
        <dbReference type="Rhea" id="RHEA:74071"/>
        <dbReference type="ChEBI" id="CHEBI:15378"/>
        <dbReference type="ChEBI" id="CHEBI:61506"/>
        <dbReference type="ChEBI" id="CHEBI:193068"/>
        <dbReference type="ChEBI" id="CHEBI:193069"/>
        <dbReference type="ChEBI" id="CHEBI:456216"/>
        <dbReference type="EC" id="2.4.99.24"/>
    </reaction>
</comment>
<dbReference type="InterPro" id="IPR002201">
    <property type="entry name" value="Glyco_trans_9"/>
</dbReference>
<dbReference type="EMBL" id="LR586016">
    <property type="protein sequence ID" value="VIP02128.1"/>
    <property type="molecule type" value="Genomic_DNA"/>
</dbReference>
<keyword evidence="1" id="KW-0328">Glycosyltransferase</keyword>
<evidence type="ECO:0000256" key="2">
    <source>
        <dbReference type="ARBA" id="ARBA00022679"/>
    </source>
</evidence>
<dbReference type="AlphaFoldDB" id="A0A6C2YKM5"/>
<evidence type="ECO:0000256" key="1">
    <source>
        <dbReference type="ARBA" id="ARBA00022676"/>
    </source>
</evidence>
<evidence type="ECO:0000256" key="3">
    <source>
        <dbReference type="ARBA" id="ARBA00043995"/>
    </source>
</evidence>
<dbReference type="CDD" id="cd03789">
    <property type="entry name" value="GT9_LPS_heptosyltransferase"/>
    <property type="match status" value="1"/>
</dbReference>
<dbReference type="Pfam" id="PF01075">
    <property type="entry name" value="Glyco_transf_9"/>
    <property type="match status" value="1"/>
</dbReference>
<organism evidence="6">
    <name type="scientific">Tuwongella immobilis</name>
    <dbReference type="NCBI Taxonomy" id="692036"/>
    <lineage>
        <taxon>Bacteria</taxon>
        <taxon>Pseudomonadati</taxon>
        <taxon>Planctomycetota</taxon>
        <taxon>Planctomycetia</taxon>
        <taxon>Gemmatales</taxon>
        <taxon>Gemmataceae</taxon>
        <taxon>Tuwongella</taxon>
    </lineage>
</organism>
<dbReference type="PANTHER" id="PTHR30160">
    <property type="entry name" value="TETRAACYLDISACCHARIDE 4'-KINASE-RELATED"/>
    <property type="match status" value="1"/>
</dbReference>
<dbReference type="SUPFAM" id="SSF53756">
    <property type="entry name" value="UDP-Glycosyltransferase/glycogen phosphorylase"/>
    <property type="match status" value="1"/>
</dbReference>
<dbReference type="InterPro" id="IPR011910">
    <property type="entry name" value="RfaF"/>
</dbReference>
<dbReference type="Proteomes" id="UP000464378">
    <property type="component" value="Chromosome"/>
</dbReference>
<dbReference type="GO" id="GO:0009244">
    <property type="term" value="P:lipopolysaccharide core region biosynthetic process"/>
    <property type="evidence" value="ECO:0007669"/>
    <property type="project" value="TreeGrafter"/>
</dbReference>
<gene>
    <name evidence="6" type="ORF">GMBLW1_18320</name>
</gene>
<accession>A0A6C2YKM5</accession>
<evidence type="ECO:0000313" key="6">
    <source>
        <dbReference type="EMBL" id="VIP02128.1"/>
    </source>
</evidence>
<dbReference type="NCBIfam" id="TIGR02195">
    <property type="entry name" value="heptsyl_trn_II"/>
    <property type="match status" value="1"/>
</dbReference>
<keyword evidence="2 6" id="KW-0808">Transferase</keyword>
<comment type="similarity">
    <text evidence="3">Belongs to the glycosyltransferase 9 family.</text>
</comment>
<dbReference type="GO" id="GO:0008713">
    <property type="term" value="F:ADP-heptose-lipopolysaccharide heptosyltransferase activity"/>
    <property type="evidence" value="ECO:0007669"/>
    <property type="project" value="UniProtKB-EC"/>
</dbReference>
<dbReference type="InParanoid" id="A0A6C2YKM5"/>
<dbReference type="Gene3D" id="3.40.50.2000">
    <property type="entry name" value="Glycogen Phosphorylase B"/>
    <property type="match status" value="2"/>
</dbReference>
<dbReference type="KEGG" id="tim:GMBLW1_18320"/>
<name>A0A6C2YKM5_9BACT</name>
<dbReference type="InterPro" id="IPR051199">
    <property type="entry name" value="LPS_LOS_Heptosyltrfase"/>
</dbReference>
<dbReference type="PANTHER" id="PTHR30160:SF7">
    <property type="entry name" value="ADP-HEPTOSE--LPS HEPTOSYLTRANSFERASE 2"/>
    <property type="match status" value="1"/>
</dbReference>
<dbReference type="EMBL" id="LR593887">
    <property type="protein sequence ID" value="VTS00470.1"/>
    <property type="molecule type" value="Genomic_DNA"/>
</dbReference>
<protein>
    <recommendedName>
        <fullName evidence="4">lipopolysaccharide heptosyltransferase II</fullName>
        <ecNumber evidence="4">2.4.99.24</ecNumber>
    </recommendedName>
</protein>
<evidence type="ECO:0000256" key="4">
    <source>
        <dbReference type="ARBA" id="ARBA00044042"/>
    </source>
</evidence>
<evidence type="ECO:0000256" key="5">
    <source>
        <dbReference type="ARBA" id="ARBA00047503"/>
    </source>
</evidence>
<dbReference type="RefSeq" id="WP_162657332.1">
    <property type="nucleotide sequence ID" value="NZ_LR593887.1"/>
</dbReference>
<reference evidence="6" key="1">
    <citation type="submission" date="2019-04" db="EMBL/GenBank/DDBJ databases">
        <authorList>
            <consortium name="Science for Life Laboratories"/>
        </authorList>
    </citation>
    <scope>NUCLEOTIDE SEQUENCE</scope>
    <source>
        <strain evidence="6">MBLW1</strain>
    </source>
</reference>
<dbReference type="GO" id="GO:0005829">
    <property type="term" value="C:cytosol"/>
    <property type="evidence" value="ECO:0007669"/>
    <property type="project" value="TreeGrafter"/>
</dbReference>